<protein>
    <submittedName>
        <fullName evidence="2">Uncharacterized protein</fullName>
    </submittedName>
</protein>
<feature type="compositionally biased region" description="Polar residues" evidence="1">
    <location>
        <begin position="76"/>
        <end position="85"/>
    </location>
</feature>
<name>A0A2U2DFQ5_9HYPH</name>
<comment type="caution">
    <text evidence="2">The sequence shown here is derived from an EMBL/GenBank/DDBJ whole genome shotgun (WGS) entry which is preliminary data.</text>
</comment>
<dbReference type="Proteomes" id="UP000245252">
    <property type="component" value="Unassembled WGS sequence"/>
</dbReference>
<evidence type="ECO:0000313" key="2">
    <source>
        <dbReference type="EMBL" id="PWE52156.1"/>
    </source>
</evidence>
<gene>
    <name evidence="2" type="ORF">DEM27_32675</name>
</gene>
<dbReference type="AlphaFoldDB" id="A0A2U2DFQ5"/>
<dbReference type="EMBL" id="QFBC01000034">
    <property type="protein sequence ID" value="PWE52156.1"/>
    <property type="molecule type" value="Genomic_DNA"/>
</dbReference>
<organism evidence="2 3">
    <name type="scientific">Metarhizobium album</name>
    <dbReference type="NCBI Taxonomy" id="2182425"/>
    <lineage>
        <taxon>Bacteria</taxon>
        <taxon>Pseudomonadati</taxon>
        <taxon>Pseudomonadota</taxon>
        <taxon>Alphaproteobacteria</taxon>
        <taxon>Hyphomicrobiales</taxon>
        <taxon>Rhizobiaceae</taxon>
        <taxon>Metarhizobium</taxon>
    </lineage>
</organism>
<feature type="compositionally biased region" description="Basic residues" evidence="1">
    <location>
        <begin position="60"/>
        <end position="70"/>
    </location>
</feature>
<keyword evidence="3" id="KW-1185">Reference proteome</keyword>
<evidence type="ECO:0000313" key="3">
    <source>
        <dbReference type="Proteomes" id="UP000245252"/>
    </source>
</evidence>
<evidence type="ECO:0000256" key="1">
    <source>
        <dbReference type="SAM" id="MobiDB-lite"/>
    </source>
</evidence>
<accession>A0A2U2DFQ5</accession>
<sequence length="85" mass="9182">MAKTTTKATAAELQATDGAADYEITELAPPRIAGRRIAEGQTDIRLTEEEARAELLAGHIRPKGMPRRQRKADEPQQGTAALNAD</sequence>
<feature type="region of interest" description="Disordered" evidence="1">
    <location>
        <begin position="1"/>
        <end position="22"/>
    </location>
</feature>
<proteinExistence type="predicted"/>
<reference evidence="2 3" key="1">
    <citation type="submission" date="2018-05" db="EMBL/GenBank/DDBJ databases">
        <title>The draft genome of strain NS-104.</title>
        <authorList>
            <person name="Hang P."/>
            <person name="Jiang J."/>
        </authorList>
    </citation>
    <scope>NUCLEOTIDE SEQUENCE [LARGE SCALE GENOMIC DNA]</scope>
    <source>
        <strain evidence="2 3">NS-104</strain>
    </source>
</reference>
<feature type="region of interest" description="Disordered" evidence="1">
    <location>
        <begin position="56"/>
        <end position="85"/>
    </location>
</feature>
<feature type="compositionally biased region" description="Low complexity" evidence="1">
    <location>
        <begin position="1"/>
        <end position="11"/>
    </location>
</feature>
<dbReference type="RefSeq" id="WP_109462402.1">
    <property type="nucleotide sequence ID" value="NZ_QFBC01000034.1"/>
</dbReference>